<reference evidence="1" key="1">
    <citation type="submission" date="2021-01" db="EMBL/GenBank/DDBJ databases">
        <authorList>
            <consortium name="Genoscope - CEA"/>
            <person name="William W."/>
        </authorList>
    </citation>
    <scope>NUCLEOTIDE SEQUENCE</scope>
</reference>
<dbReference type="AlphaFoldDB" id="A0A816ISR9"/>
<organism evidence="1">
    <name type="scientific">Brassica napus</name>
    <name type="common">Rape</name>
    <dbReference type="NCBI Taxonomy" id="3708"/>
    <lineage>
        <taxon>Eukaryota</taxon>
        <taxon>Viridiplantae</taxon>
        <taxon>Streptophyta</taxon>
        <taxon>Embryophyta</taxon>
        <taxon>Tracheophyta</taxon>
        <taxon>Spermatophyta</taxon>
        <taxon>Magnoliopsida</taxon>
        <taxon>eudicotyledons</taxon>
        <taxon>Gunneridae</taxon>
        <taxon>Pentapetalae</taxon>
        <taxon>rosids</taxon>
        <taxon>malvids</taxon>
        <taxon>Brassicales</taxon>
        <taxon>Brassicaceae</taxon>
        <taxon>Brassiceae</taxon>
        <taxon>Brassica</taxon>
    </lineage>
</organism>
<evidence type="ECO:0000313" key="1">
    <source>
        <dbReference type="EMBL" id="CAF1717449.1"/>
    </source>
</evidence>
<sequence length="80" mass="9279">MAAIGTRVHRVLRSVASQSDNGVFNNIFVRRFPGLGFLRVVSSSFFSLWNRYRINLFTAINEVLKFDPRCNRDFSFIVSF</sequence>
<dbReference type="Proteomes" id="UP001295469">
    <property type="component" value="Chromosome C09"/>
</dbReference>
<protein>
    <submittedName>
        <fullName evidence="1">(rape) hypothetical protein</fullName>
    </submittedName>
</protein>
<gene>
    <name evidence="1" type="ORF">DARMORV10_C09P12810.1</name>
</gene>
<name>A0A816ISR9_BRANA</name>
<dbReference type="EMBL" id="HG994373">
    <property type="protein sequence ID" value="CAF1717449.1"/>
    <property type="molecule type" value="Genomic_DNA"/>
</dbReference>
<proteinExistence type="predicted"/>
<accession>A0A816ISR9</accession>